<keyword evidence="2" id="KW-0812">Transmembrane</keyword>
<keyword evidence="2" id="KW-1133">Transmembrane helix</keyword>
<sequence>MHTAQSGAATLQVWSTTNSISAPPSVISLVIFSFSFLLRFRTHPSCPSPSTPSQKTPTSQSSSPLSPPPSPVPVKVIIETSTGEIVGVSQWTVIEGEKPADGRQGTWPSEEEKEYCQCLYRACMEQRRRVIKDNELPIVSMLSMN</sequence>
<dbReference type="AlphaFoldDB" id="A0A6A5Z7M5"/>
<organism evidence="3 4">
    <name type="scientific">Lophiotrema nucula</name>
    <dbReference type="NCBI Taxonomy" id="690887"/>
    <lineage>
        <taxon>Eukaryota</taxon>
        <taxon>Fungi</taxon>
        <taxon>Dikarya</taxon>
        <taxon>Ascomycota</taxon>
        <taxon>Pezizomycotina</taxon>
        <taxon>Dothideomycetes</taxon>
        <taxon>Pleosporomycetidae</taxon>
        <taxon>Pleosporales</taxon>
        <taxon>Lophiotremataceae</taxon>
        <taxon>Lophiotrema</taxon>
    </lineage>
</organism>
<gene>
    <name evidence="3" type="ORF">BDV96DRAFT_62714</name>
</gene>
<evidence type="ECO:0000256" key="1">
    <source>
        <dbReference type="SAM" id="MobiDB-lite"/>
    </source>
</evidence>
<keyword evidence="2" id="KW-0472">Membrane</keyword>
<name>A0A6A5Z7M5_9PLEO</name>
<evidence type="ECO:0000313" key="3">
    <source>
        <dbReference type="EMBL" id="KAF2115166.1"/>
    </source>
</evidence>
<protein>
    <submittedName>
        <fullName evidence="3">Uncharacterized protein</fullName>
    </submittedName>
</protein>
<feature type="compositionally biased region" description="Low complexity" evidence="1">
    <location>
        <begin position="51"/>
        <end position="64"/>
    </location>
</feature>
<keyword evidence="4" id="KW-1185">Reference proteome</keyword>
<proteinExistence type="predicted"/>
<reference evidence="3" key="1">
    <citation type="journal article" date="2020" name="Stud. Mycol.">
        <title>101 Dothideomycetes genomes: a test case for predicting lifestyles and emergence of pathogens.</title>
        <authorList>
            <person name="Haridas S."/>
            <person name="Albert R."/>
            <person name="Binder M."/>
            <person name="Bloem J."/>
            <person name="Labutti K."/>
            <person name="Salamov A."/>
            <person name="Andreopoulos B."/>
            <person name="Baker S."/>
            <person name="Barry K."/>
            <person name="Bills G."/>
            <person name="Bluhm B."/>
            <person name="Cannon C."/>
            <person name="Castanera R."/>
            <person name="Culley D."/>
            <person name="Daum C."/>
            <person name="Ezra D."/>
            <person name="Gonzalez J."/>
            <person name="Henrissat B."/>
            <person name="Kuo A."/>
            <person name="Liang C."/>
            <person name="Lipzen A."/>
            <person name="Lutzoni F."/>
            <person name="Magnuson J."/>
            <person name="Mondo S."/>
            <person name="Nolan M."/>
            <person name="Ohm R."/>
            <person name="Pangilinan J."/>
            <person name="Park H.-J."/>
            <person name="Ramirez L."/>
            <person name="Alfaro M."/>
            <person name="Sun H."/>
            <person name="Tritt A."/>
            <person name="Yoshinaga Y."/>
            <person name="Zwiers L.-H."/>
            <person name="Turgeon B."/>
            <person name="Goodwin S."/>
            <person name="Spatafora J."/>
            <person name="Crous P."/>
            <person name="Grigoriev I."/>
        </authorList>
    </citation>
    <scope>NUCLEOTIDE SEQUENCE</scope>
    <source>
        <strain evidence="3">CBS 627.86</strain>
    </source>
</reference>
<feature type="region of interest" description="Disordered" evidence="1">
    <location>
        <begin position="44"/>
        <end position="73"/>
    </location>
</feature>
<dbReference type="OrthoDB" id="4738875at2759"/>
<evidence type="ECO:0000256" key="2">
    <source>
        <dbReference type="SAM" id="Phobius"/>
    </source>
</evidence>
<dbReference type="EMBL" id="ML977323">
    <property type="protein sequence ID" value="KAF2115166.1"/>
    <property type="molecule type" value="Genomic_DNA"/>
</dbReference>
<feature type="transmembrane region" description="Helical" evidence="2">
    <location>
        <begin position="20"/>
        <end position="38"/>
    </location>
</feature>
<dbReference type="Proteomes" id="UP000799770">
    <property type="component" value="Unassembled WGS sequence"/>
</dbReference>
<accession>A0A6A5Z7M5</accession>
<evidence type="ECO:0000313" key="4">
    <source>
        <dbReference type="Proteomes" id="UP000799770"/>
    </source>
</evidence>